<evidence type="ECO:0000259" key="6">
    <source>
        <dbReference type="Pfam" id="PF01061"/>
    </source>
</evidence>
<proteinExistence type="predicted"/>
<dbReference type="EMBL" id="JAWLRA010000022">
    <property type="protein sequence ID" value="MDW3126600.1"/>
    <property type="molecule type" value="Genomic_DNA"/>
</dbReference>
<reference evidence="7" key="1">
    <citation type="submission" date="2023-10" db="EMBL/GenBank/DDBJ databases">
        <title>Rapid discrimination of Bifidobacterium longum Subspecies based on MALDI-TOF MS and Machine Learning.</title>
        <authorList>
            <person name="Chen J."/>
        </authorList>
    </citation>
    <scope>NUCLEOTIDE SEQUENCE</scope>
    <source>
        <strain evidence="7">YGMCC0039</strain>
    </source>
</reference>
<evidence type="ECO:0000313" key="7">
    <source>
        <dbReference type="EMBL" id="MDW3126600.1"/>
    </source>
</evidence>
<sequence length="311" mass="33699">MYSITDSRQCTMQAESTITRHTEHEKPAKPFRIKQTITLVIRQLHLIIADHGLLIFLLLLPLLLGLLSLVVPGSHGLGEPDFKDAATEPNQLLVLVILGACFMGSALSVRDIVSERAIYDRERAVGLSPTSYTASKLIVMGLQTLLQAAILTAAVSLGKPGPDHGVVTDSGIPELVLAIWLTAWTSALLGEVGSALVKSGEQTMPLLVVLVMAQLVFSGGMIPVTGRDSLELASMIFPGRWGFSAAASDIGLNDLLYGPTKVPMFKKDDLWEHTTDQFWFNIGILGIMVVVFTIVLRICVSNAVAKMRRRS</sequence>
<evidence type="ECO:0000256" key="2">
    <source>
        <dbReference type="ARBA" id="ARBA00022692"/>
    </source>
</evidence>
<feature type="domain" description="ABC-2 type transporter transmembrane" evidence="6">
    <location>
        <begin position="35"/>
        <end position="246"/>
    </location>
</feature>
<comment type="caution">
    <text evidence="7">The sequence shown here is derived from an EMBL/GenBank/DDBJ whole genome shotgun (WGS) entry which is preliminary data.</text>
</comment>
<dbReference type="Proteomes" id="UP001277803">
    <property type="component" value="Unassembled WGS sequence"/>
</dbReference>
<keyword evidence="4 5" id="KW-0472">Membrane</keyword>
<accession>A0AB35S7G0</accession>
<dbReference type="Pfam" id="PF01061">
    <property type="entry name" value="ABC2_membrane"/>
    <property type="match status" value="1"/>
</dbReference>
<evidence type="ECO:0000256" key="3">
    <source>
        <dbReference type="ARBA" id="ARBA00022989"/>
    </source>
</evidence>
<gene>
    <name evidence="7" type="ORF">RS890_05765</name>
</gene>
<feature type="transmembrane region" description="Helical" evidence="5">
    <location>
        <begin position="134"/>
        <end position="155"/>
    </location>
</feature>
<feature type="transmembrane region" description="Helical" evidence="5">
    <location>
        <begin position="175"/>
        <end position="197"/>
    </location>
</feature>
<comment type="subcellular location">
    <subcellularLocation>
        <location evidence="1">Membrane</location>
        <topology evidence="1">Multi-pass membrane protein</topology>
    </subcellularLocation>
</comment>
<evidence type="ECO:0000256" key="1">
    <source>
        <dbReference type="ARBA" id="ARBA00004141"/>
    </source>
</evidence>
<dbReference type="RefSeq" id="WP_080785646.1">
    <property type="nucleotide sequence ID" value="NZ_CACRSV010000026.1"/>
</dbReference>
<dbReference type="InterPro" id="IPR013525">
    <property type="entry name" value="ABC2_TM"/>
</dbReference>
<keyword evidence="2 5" id="KW-0812">Transmembrane</keyword>
<dbReference type="GO" id="GO:0140359">
    <property type="term" value="F:ABC-type transporter activity"/>
    <property type="evidence" value="ECO:0007669"/>
    <property type="project" value="InterPro"/>
</dbReference>
<evidence type="ECO:0000256" key="4">
    <source>
        <dbReference type="ARBA" id="ARBA00023136"/>
    </source>
</evidence>
<feature type="transmembrane region" description="Helical" evidence="5">
    <location>
        <begin position="92"/>
        <end position="113"/>
    </location>
</feature>
<name>A0AB35S7G0_BIFLN</name>
<feature type="transmembrane region" description="Helical" evidence="5">
    <location>
        <begin position="52"/>
        <end position="72"/>
    </location>
</feature>
<protein>
    <submittedName>
        <fullName evidence="7">ABC transporter permease</fullName>
    </submittedName>
</protein>
<keyword evidence="3 5" id="KW-1133">Transmembrane helix</keyword>
<dbReference type="GO" id="GO:0016020">
    <property type="term" value="C:membrane"/>
    <property type="evidence" value="ECO:0007669"/>
    <property type="project" value="UniProtKB-SubCell"/>
</dbReference>
<feature type="transmembrane region" description="Helical" evidence="5">
    <location>
        <begin position="204"/>
        <end position="225"/>
    </location>
</feature>
<feature type="transmembrane region" description="Helical" evidence="5">
    <location>
        <begin position="278"/>
        <end position="300"/>
    </location>
</feature>
<organism evidence="7 8">
    <name type="scientific">Bifidobacterium longum</name>
    <dbReference type="NCBI Taxonomy" id="216816"/>
    <lineage>
        <taxon>Bacteria</taxon>
        <taxon>Bacillati</taxon>
        <taxon>Actinomycetota</taxon>
        <taxon>Actinomycetes</taxon>
        <taxon>Bifidobacteriales</taxon>
        <taxon>Bifidobacteriaceae</taxon>
        <taxon>Bifidobacterium</taxon>
    </lineage>
</organism>
<evidence type="ECO:0000256" key="5">
    <source>
        <dbReference type="SAM" id="Phobius"/>
    </source>
</evidence>
<dbReference type="AlphaFoldDB" id="A0AB35S7G0"/>
<evidence type="ECO:0000313" key="8">
    <source>
        <dbReference type="Proteomes" id="UP001277803"/>
    </source>
</evidence>